<accession>A0AAD5PW23</accession>
<dbReference type="Proteomes" id="UP000820818">
    <property type="component" value="Linkage Group LG3"/>
</dbReference>
<evidence type="ECO:0000313" key="2">
    <source>
        <dbReference type="Proteomes" id="UP000820818"/>
    </source>
</evidence>
<evidence type="ECO:0000313" key="1">
    <source>
        <dbReference type="EMBL" id="KAI9561871.1"/>
    </source>
</evidence>
<keyword evidence="2" id="KW-1185">Reference proteome</keyword>
<comment type="caution">
    <text evidence="1">The sequence shown here is derived from an EMBL/GenBank/DDBJ whole genome shotgun (WGS) entry which is preliminary data.</text>
</comment>
<organism evidence="1 2">
    <name type="scientific">Daphnia sinensis</name>
    <dbReference type="NCBI Taxonomy" id="1820382"/>
    <lineage>
        <taxon>Eukaryota</taxon>
        <taxon>Metazoa</taxon>
        <taxon>Ecdysozoa</taxon>
        <taxon>Arthropoda</taxon>
        <taxon>Crustacea</taxon>
        <taxon>Branchiopoda</taxon>
        <taxon>Diplostraca</taxon>
        <taxon>Cladocera</taxon>
        <taxon>Anomopoda</taxon>
        <taxon>Daphniidae</taxon>
        <taxon>Daphnia</taxon>
        <taxon>Daphnia similis group</taxon>
    </lineage>
</organism>
<sequence>MKRTRLNFVFLFCPLALSAYLSSLPFISRRRCVFSYLSKAHKNTKSFFF</sequence>
<dbReference type="EMBL" id="WJBH02000003">
    <property type="protein sequence ID" value="KAI9561871.1"/>
    <property type="molecule type" value="Genomic_DNA"/>
</dbReference>
<proteinExistence type="predicted"/>
<gene>
    <name evidence="1" type="ORF">GHT06_012833</name>
</gene>
<dbReference type="AlphaFoldDB" id="A0AAD5PW23"/>
<name>A0AAD5PW23_9CRUS</name>
<reference evidence="1 2" key="1">
    <citation type="submission" date="2022-05" db="EMBL/GenBank/DDBJ databases">
        <title>A multi-omics perspective on studying reproductive biology in Daphnia sinensis.</title>
        <authorList>
            <person name="Jia J."/>
        </authorList>
    </citation>
    <scope>NUCLEOTIDE SEQUENCE [LARGE SCALE GENOMIC DNA]</scope>
    <source>
        <strain evidence="1 2">WSL</strain>
    </source>
</reference>
<protein>
    <submittedName>
        <fullName evidence="1">Uncharacterized protein</fullName>
    </submittedName>
</protein>